<keyword evidence="5" id="KW-0326">Glycosidase</keyword>
<dbReference type="InterPro" id="IPR013783">
    <property type="entry name" value="Ig-like_fold"/>
</dbReference>
<dbReference type="CDD" id="cd00063">
    <property type="entry name" value="FN3"/>
    <property type="match status" value="1"/>
</dbReference>
<evidence type="ECO:0000256" key="2">
    <source>
        <dbReference type="ARBA" id="ARBA00022525"/>
    </source>
</evidence>
<evidence type="ECO:0000256" key="8">
    <source>
        <dbReference type="SAM" id="Phobius"/>
    </source>
</evidence>
<feature type="signal peptide" evidence="9">
    <location>
        <begin position="1"/>
        <end position="40"/>
    </location>
</feature>
<dbReference type="PROSITE" id="PS50847">
    <property type="entry name" value="GRAM_POS_ANCHORING"/>
    <property type="match status" value="1"/>
</dbReference>
<feature type="chain" id="PRO_5011683741" evidence="9">
    <location>
        <begin position="41"/>
        <end position="404"/>
    </location>
</feature>
<gene>
    <name evidence="12" type="ORF">SAMN05660324_0880</name>
</gene>
<keyword evidence="8" id="KW-1133">Transmembrane helix</keyword>
<evidence type="ECO:0000256" key="4">
    <source>
        <dbReference type="ARBA" id="ARBA00023088"/>
    </source>
</evidence>
<feature type="domain" description="Gram-positive cocci surface proteins LPxTG" evidence="10">
    <location>
        <begin position="370"/>
        <end position="404"/>
    </location>
</feature>
<keyword evidence="4" id="KW-0572">Peptidoglycan-anchor</keyword>
<keyword evidence="6" id="KW-0119">Carbohydrate metabolism</keyword>
<keyword evidence="2" id="KW-0964">Secreted</keyword>
<accession>A0A1G7N3N7</accession>
<keyword evidence="3 9" id="KW-0732">Signal</keyword>
<keyword evidence="13" id="KW-1185">Reference proteome</keyword>
<dbReference type="Proteomes" id="UP000198863">
    <property type="component" value="Unassembled WGS sequence"/>
</dbReference>
<protein>
    <submittedName>
        <fullName evidence="12">Fibronectin type III domain-containing protein</fullName>
    </submittedName>
</protein>
<evidence type="ECO:0000256" key="1">
    <source>
        <dbReference type="ARBA" id="ARBA00022512"/>
    </source>
</evidence>
<dbReference type="AlphaFoldDB" id="A0A1G7N3N7"/>
<dbReference type="InterPro" id="IPR036116">
    <property type="entry name" value="FN3_sf"/>
</dbReference>
<feature type="transmembrane region" description="Helical" evidence="8">
    <location>
        <begin position="377"/>
        <end position="398"/>
    </location>
</feature>
<evidence type="ECO:0000259" key="11">
    <source>
        <dbReference type="PROSITE" id="PS50853"/>
    </source>
</evidence>
<dbReference type="EMBL" id="FNCF01000001">
    <property type="protein sequence ID" value="SDF68562.1"/>
    <property type="molecule type" value="Genomic_DNA"/>
</dbReference>
<keyword evidence="8" id="KW-0472">Membrane</keyword>
<dbReference type="GO" id="GO:0016798">
    <property type="term" value="F:hydrolase activity, acting on glycosyl bonds"/>
    <property type="evidence" value="ECO:0007669"/>
    <property type="project" value="UniProtKB-KW"/>
</dbReference>
<organism evidence="12 13">
    <name type="scientific">Klenkia brasiliensis</name>
    <dbReference type="NCBI Taxonomy" id="333142"/>
    <lineage>
        <taxon>Bacteria</taxon>
        <taxon>Bacillati</taxon>
        <taxon>Actinomycetota</taxon>
        <taxon>Actinomycetes</taxon>
        <taxon>Geodermatophilales</taxon>
        <taxon>Geodermatophilaceae</taxon>
        <taxon>Klenkia</taxon>
    </lineage>
</organism>
<dbReference type="Gene3D" id="2.60.40.10">
    <property type="entry name" value="Immunoglobulins"/>
    <property type="match status" value="1"/>
</dbReference>
<feature type="region of interest" description="Disordered" evidence="7">
    <location>
        <begin position="43"/>
        <end position="66"/>
    </location>
</feature>
<sequence>MPNGESTLMRSSIVSRRVLGLAAAALVGLSTAALPGVALAEEGDTTPPAVTTSPVAEPTADPTAAAEDEVLPAVVLAPTGGEYFVGDGYILLTVEGASSSDLEYSLDNGSTWTYVDATLDTDDETVAYGDVEADSAPQGVQVRNVDGADRSAGTALDLVVPVGAPTNLTAVPGGSSLTVDWDAPAPGGTYAVSGYEVYISQVDGEGGGIGCSTEAPTTACTFPVPDGYAYDVYVLAYDEAGYTGGDAFVTSAKVPAVAAPTAVPTKDDGDITGPSGPITAVTAGQQLVLKGDGFFPGTTVRLTVFSAAVDLGSVVVADDGTFTAGVTIPATLANGTHHLVATGIAADGSVRNLVITVTVSGGQATVVPTLANTGFDAVPVAVGGGLVLLTGAGLLVGARRRSNA</sequence>
<dbReference type="GO" id="GO:0000272">
    <property type="term" value="P:polysaccharide catabolic process"/>
    <property type="evidence" value="ECO:0007669"/>
    <property type="project" value="UniProtKB-KW"/>
</dbReference>
<dbReference type="PROSITE" id="PS50853">
    <property type="entry name" value="FN3"/>
    <property type="match status" value="1"/>
</dbReference>
<feature type="domain" description="Fibronectin type-III" evidence="11">
    <location>
        <begin position="161"/>
        <end position="257"/>
    </location>
</feature>
<dbReference type="SUPFAM" id="SSF49265">
    <property type="entry name" value="Fibronectin type III"/>
    <property type="match status" value="1"/>
</dbReference>
<evidence type="ECO:0000256" key="5">
    <source>
        <dbReference type="ARBA" id="ARBA00023295"/>
    </source>
</evidence>
<evidence type="ECO:0000313" key="12">
    <source>
        <dbReference type="EMBL" id="SDF68562.1"/>
    </source>
</evidence>
<evidence type="ECO:0000256" key="3">
    <source>
        <dbReference type="ARBA" id="ARBA00022729"/>
    </source>
</evidence>
<feature type="compositionally biased region" description="Low complexity" evidence="7">
    <location>
        <begin position="45"/>
        <end position="65"/>
    </location>
</feature>
<keyword evidence="5" id="KW-0378">Hydrolase</keyword>
<evidence type="ECO:0000256" key="6">
    <source>
        <dbReference type="ARBA" id="ARBA00023326"/>
    </source>
</evidence>
<evidence type="ECO:0000313" key="13">
    <source>
        <dbReference type="Proteomes" id="UP000198863"/>
    </source>
</evidence>
<dbReference type="InterPro" id="IPR003961">
    <property type="entry name" value="FN3_dom"/>
</dbReference>
<name>A0A1G7N3N7_9ACTN</name>
<evidence type="ECO:0000256" key="9">
    <source>
        <dbReference type="SAM" id="SignalP"/>
    </source>
</evidence>
<evidence type="ECO:0000259" key="10">
    <source>
        <dbReference type="PROSITE" id="PS50847"/>
    </source>
</evidence>
<keyword evidence="6" id="KW-0624">Polysaccharide degradation</keyword>
<keyword evidence="8" id="KW-0812">Transmembrane</keyword>
<proteinExistence type="predicted"/>
<keyword evidence="1" id="KW-0134">Cell wall</keyword>
<reference evidence="13" key="1">
    <citation type="submission" date="2016-10" db="EMBL/GenBank/DDBJ databases">
        <authorList>
            <person name="Varghese N."/>
            <person name="Submissions S."/>
        </authorList>
    </citation>
    <scope>NUCLEOTIDE SEQUENCE [LARGE SCALE GENOMIC DNA]</scope>
    <source>
        <strain evidence="13">DSM 44526</strain>
    </source>
</reference>
<evidence type="ECO:0000256" key="7">
    <source>
        <dbReference type="SAM" id="MobiDB-lite"/>
    </source>
</evidence>
<dbReference type="InterPro" id="IPR019931">
    <property type="entry name" value="LPXTG_anchor"/>
</dbReference>